<protein>
    <submittedName>
        <fullName evidence="1">Uncharacterized protein</fullName>
    </submittedName>
</protein>
<dbReference type="EMBL" id="JBHLVX010000013">
    <property type="protein sequence ID" value="MFC0267005.1"/>
    <property type="molecule type" value="Genomic_DNA"/>
</dbReference>
<comment type="caution">
    <text evidence="1">The sequence shown here is derived from an EMBL/GenBank/DDBJ whole genome shotgun (WGS) entry which is preliminary data.</text>
</comment>
<accession>A0ABV6G029</accession>
<keyword evidence="2" id="KW-1185">Reference proteome</keyword>
<gene>
    <name evidence="1" type="ORF">ACFFHW_03150</name>
</gene>
<dbReference type="RefSeq" id="WP_019949843.1">
    <property type="nucleotide sequence ID" value="NZ_JBHLVX010000013.1"/>
</dbReference>
<organism evidence="1 2">
    <name type="scientific">Kushneria aurantia</name>
    <dbReference type="NCBI Taxonomy" id="504092"/>
    <lineage>
        <taxon>Bacteria</taxon>
        <taxon>Pseudomonadati</taxon>
        <taxon>Pseudomonadota</taxon>
        <taxon>Gammaproteobacteria</taxon>
        <taxon>Oceanospirillales</taxon>
        <taxon>Halomonadaceae</taxon>
        <taxon>Kushneria</taxon>
    </lineage>
</organism>
<evidence type="ECO:0000313" key="2">
    <source>
        <dbReference type="Proteomes" id="UP001589814"/>
    </source>
</evidence>
<proteinExistence type="predicted"/>
<evidence type="ECO:0000313" key="1">
    <source>
        <dbReference type="EMBL" id="MFC0267005.1"/>
    </source>
</evidence>
<sequence>MIDLTAQEIARLKSRDIHPLRLEGGDCLIEMHGRRILCSHHDLHRLAAPSLRERLRGQVNRLSRAT</sequence>
<name>A0ABV6G029_9GAMM</name>
<reference evidence="1 2" key="1">
    <citation type="submission" date="2024-09" db="EMBL/GenBank/DDBJ databases">
        <authorList>
            <person name="Sun Q."/>
            <person name="Mori K."/>
        </authorList>
    </citation>
    <scope>NUCLEOTIDE SEQUENCE [LARGE SCALE GENOMIC DNA]</scope>
    <source>
        <strain evidence="1 2">CCM 7415</strain>
    </source>
</reference>
<dbReference type="Proteomes" id="UP001589814">
    <property type="component" value="Unassembled WGS sequence"/>
</dbReference>